<accession>A0A8E0RXY1</accession>
<gene>
    <name evidence="9" type="ORF">FBUS_05898</name>
</gene>
<comment type="caution">
    <text evidence="9">The sequence shown here is derived from an EMBL/GenBank/DDBJ whole genome shotgun (WGS) entry which is preliminary data.</text>
</comment>
<dbReference type="GO" id="GO:0008474">
    <property type="term" value="F:palmitoyl-(protein) hydrolase activity"/>
    <property type="evidence" value="ECO:0007669"/>
    <property type="project" value="UniProtKB-EC"/>
</dbReference>
<evidence type="ECO:0000256" key="5">
    <source>
        <dbReference type="ARBA" id="ARBA00022801"/>
    </source>
</evidence>
<dbReference type="GO" id="GO:0006898">
    <property type="term" value="P:receptor-mediated endocytosis"/>
    <property type="evidence" value="ECO:0007669"/>
    <property type="project" value="TreeGrafter"/>
</dbReference>
<dbReference type="AlphaFoldDB" id="A0A8E0RXY1"/>
<proteinExistence type="inferred from homology"/>
<evidence type="ECO:0000256" key="4">
    <source>
        <dbReference type="ARBA" id="ARBA00022729"/>
    </source>
</evidence>
<evidence type="ECO:0000256" key="7">
    <source>
        <dbReference type="ARBA" id="ARBA00023180"/>
    </source>
</evidence>
<dbReference type="Proteomes" id="UP000728185">
    <property type="component" value="Unassembled WGS sequence"/>
</dbReference>
<keyword evidence="7" id="KW-0325">Glycoprotein</keyword>
<keyword evidence="10" id="KW-1185">Reference proteome</keyword>
<evidence type="ECO:0000313" key="9">
    <source>
        <dbReference type="EMBL" id="KAA0195908.1"/>
    </source>
</evidence>
<dbReference type="Pfam" id="PF02089">
    <property type="entry name" value="Palm_thioest"/>
    <property type="match status" value="1"/>
</dbReference>
<dbReference type="GO" id="GO:0005764">
    <property type="term" value="C:lysosome"/>
    <property type="evidence" value="ECO:0007669"/>
    <property type="project" value="TreeGrafter"/>
</dbReference>
<organism evidence="9 10">
    <name type="scientific">Fasciolopsis buskii</name>
    <dbReference type="NCBI Taxonomy" id="27845"/>
    <lineage>
        <taxon>Eukaryota</taxon>
        <taxon>Metazoa</taxon>
        <taxon>Spiralia</taxon>
        <taxon>Lophotrochozoa</taxon>
        <taxon>Platyhelminthes</taxon>
        <taxon>Trematoda</taxon>
        <taxon>Digenea</taxon>
        <taxon>Plagiorchiida</taxon>
        <taxon>Echinostomata</taxon>
        <taxon>Echinostomatoidea</taxon>
        <taxon>Fasciolidae</taxon>
        <taxon>Fasciolopsis</taxon>
    </lineage>
</organism>
<dbReference type="EC" id="3.1.2.22" evidence="2"/>
<keyword evidence="6" id="KW-1015">Disulfide bond</keyword>
<evidence type="ECO:0000256" key="3">
    <source>
        <dbReference type="ARBA" id="ARBA00014212"/>
    </source>
</evidence>
<keyword evidence="5" id="KW-0378">Hydrolase</keyword>
<name>A0A8E0RXY1_9TREM</name>
<dbReference type="EMBL" id="LUCM01003367">
    <property type="protein sequence ID" value="KAA0195908.1"/>
    <property type="molecule type" value="Genomic_DNA"/>
</dbReference>
<dbReference type="PRINTS" id="PR00414">
    <property type="entry name" value="PPTHIESTRASE"/>
</dbReference>
<evidence type="ECO:0000256" key="1">
    <source>
        <dbReference type="ARBA" id="ARBA00010758"/>
    </source>
</evidence>
<dbReference type="SUPFAM" id="SSF53474">
    <property type="entry name" value="alpha/beta-Hydrolases"/>
    <property type="match status" value="1"/>
</dbReference>
<evidence type="ECO:0000256" key="6">
    <source>
        <dbReference type="ARBA" id="ARBA00023157"/>
    </source>
</evidence>
<evidence type="ECO:0000313" key="10">
    <source>
        <dbReference type="Proteomes" id="UP000728185"/>
    </source>
</evidence>
<comment type="similarity">
    <text evidence="1">Belongs to the palmitoyl-protein thioesterase family.</text>
</comment>
<dbReference type="InterPro" id="IPR002472">
    <property type="entry name" value="Palm_thioest"/>
</dbReference>
<dbReference type="OrthoDB" id="10263094at2759"/>
<dbReference type="InterPro" id="IPR029058">
    <property type="entry name" value="AB_hydrolase_fold"/>
</dbReference>
<keyword evidence="4" id="KW-0732">Signal</keyword>
<reference evidence="9" key="1">
    <citation type="submission" date="2019-05" db="EMBL/GenBank/DDBJ databases">
        <title>Annotation for the trematode Fasciolopsis buski.</title>
        <authorList>
            <person name="Choi Y.-J."/>
        </authorList>
    </citation>
    <scope>NUCLEOTIDE SEQUENCE</scope>
    <source>
        <strain evidence="9">HT</strain>
        <tissue evidence="9">Whole worm</tissue>
    </source>
</reference>
<dbReference type="PANTHER" id="PTHR11247">
    <property type="entry name" value="PALMITOYL-PROTEIN THIOESTERASE/DOLICHYLDIPHOSPHATASE 1"/>
    <property type="match status" value="1"/>
</dbReference>
<dbReference type="Gene3D" id="3.40.50.1820">
    <property type="entry name" value="alpha/beta hydrolase"/>
    <property type="match status" value="1"/>
</dbReference>
<evidence type="ECO:0000256" key="2">
    <source>
        <dbReference type="ARBA" id="ARBA00012423"/>
    </source>
</evidence>
<dbReference type="PANTHER" id="PTHR11247:SF8">
    <property type="entry name" value="PALMITOYL-PROTEIN THIOESTERASE 1"/>
    <property type="match status" value="1"/>
</dbReference>
<protein>
    <recommendedName>
        <fullName evidence="3">Palmitoyl-protein thioesterase 1</fullName>
        <ecNumber evidence="2">3.1.2.22</ecNumber>
    </recommendedName>
    <alternativeName>
        <fullName evidence="8">Palmitoyl-protein hydrolase 1</fullName>
    </alternativeName>
</protein>
<sequence length="223" mass="25734">MPINEQISLVCQRLLNDSRFAEGLHMVGLSQGGLFVRGLAQRCPFKRVGAVVSIGGPQKGIYGFPRCPEQSVPFSCSFLRAILNYIAYADNVQSRLVQAQYWHDPTREELYKEKSWFLSDINQEKIVNKTYRENLELVDALVLVKFQNDTIVVPRESTWFGFYKENSTNDLYDLQESLLYKEDLLGLKNLDSSGRLHLLETPGEHLHFSLEWFKENIVIPFLK</sequence>
<evidence type="ECO:0000256" key="8">
    <source>
        <dbReference type="ARBA" id="ARBA00031934"/>
    </source>
</evidence>